<dbReference type="Proteomes" id="UP001148203">
    <property type="component" value="Unassembled WGS sequence"/>
</dbReference>
<comment type="subcellular location">
    <subcellularLocation>
        <location evidence="1">Cell membrane</location>
        <topology evidence="1">Multi-pass membrane protein</topology>
    </subcellularLocation>
</comment>
<dbReference type="PROSITE" id="PS50885">
    <property type="entry name" value="HAMP"/>
    <property type="match status" value="1"/>
</dbReference>
<reference evidence="12 13" key="1">
    <citation type="submission" date="2022-05" db="EMBL/GenBank/DDBJ databases">
        <title>Novel Pseudomonas spp. Isolated from a Rainbow Trout Aquaculture Facility.</title>
        <authorList>
            <person name="Testerman T."/>
            <person name="Graf J."/>
        </authorList>
    </citation>
    <scope>NUCLEOTIDE SEQUENCE [LARGE SCALE GENOMIC DNA]</scope>
    <source>
        <strain evidence="12 13">ID681</strain>
    </source>
</reference>
<dbReference type="CDD" id="cd11386">
    <property type="entry name" value="MCP_signal"/>
    <property type="match status" value="1"/>
</dbReference>
<evidence type="ECO:0000256" key="9">
    <source>
        <dbReference type="PROSITE-ProRule" id="PRU00284"/>
    </source>
</evidence>
<dbReference type="EMBL" id="JAMDGY010000127">
    <property type="protein sequence ID" value="MDD0994109.1"/>
    <property type="molecule type" value="Genomic_DNA"/>
</dbReference>
<feature type="domain" description="Methyl-accepting transducer" evidence="10">
    <location>
        <begin position="263"/>
        <end position="499"/>
    </location>
</feature>
<dbReference type="PANTHER" id="PTHR32089">
    <property type="entry name" value="METHYL-ACCEPTING CHEMOTAXIS PROTEIN MCPB"/>
    <property type="match status" value="1"/>
</dbReference>
<keyword evidence="6" id="KW-0472">Membrane</keyword>
<feature type="domain" description="HAMP" evidence="11">
    <location>
        <begin position="206"/>
        <end position="258"/>
    </location>
</feature>
<keyword evidence="2" id="KW-1003">Cell membrane</keyword>
<evidence type="ECO:0000256" key="2">
    <source>
        <dbReference type="ARBA" id="ARBA00022475"/>
    </source>
</evidence>
<dbReference type="Pfam" id="PF00672">
    <property type="entry name" value="HAMP"/>
    <property type="match status" value="1"/>
</dbReference>
<comment type="caution">
    <text evidence="12">The sequence shown here is derived from an EMBL/GenBank/DDBJ whole genome shotgun (WGS) entry which is preliminary data.</text>
</comment>
<organism evidence="12 13">
    <name type="scientific">Pseudomonas fontis</name>
    <dbReference type="NCBI Taxonomy" id="2942633"/>
    <lineage>
        <taxon>Bacteria</taxon>
        <taxon>Pseudomonadati</taxon>
        <taxon>Pseudomonadota</taxon>
        <taxon>Gammaproteobacteria</taxon>
        <taxon>Pseudomonadales</taxon>
        <taxon>Pseudomonadaceae</taxon>
        <taxon>Pseudomonas</taxon>
    </lineage>
</organism>
<dbReference type="SUPFAM" id="SSF58104">
    <property type="entry name" value="Methyl-accepting chemotaxis protein (MCP) signaling domain"/>
    <property type="match status" value="1"/>
</dbReference>
<evidence type="ECO:0000259" key="11">
    <source>
        <dbReference type="PROSITE" id="PS50885"/>
    </source>
</evidence>
<dbReference type="SMART" id="SM00304">
    <property type="entry name" value="HAMP"/>
    <property type="match status" value="1"/>
</dbReference>
<dbReference type="InterPro" id="IPR004089">
    <property type="entry name" value="MCPsignal_dom"/>
</dbReference>
<evidence type="ECO:0000256" key="8">
    <source>
        <dbReference type="ARBA" id="ARBA00029447"/>
    </source>
</evidence>
<evidence type="ECO:0000256" key="7">
    <source>
        <dbReference type="ARBA" id="ARBA00023224"/>
    </source>
</evidence>
<dbReference type="CDD" id="cd06225">
    <property type="entry name" value="HAMP"/>
    <property type="match status" value="1"/>
</dbReference>
<name>A0ABT5P0W7_9PSED</name>
<evidence type="ECO:0000259" key="10">
    <source>
        <dbReference type="PROSITE" id="PS50111"/>
    </source>
</evidence>
<dbReference type="PROSITE" id="PS50111">
    <property type="entry name" value="CHEMOTAXIS_TRANSDUC_2"/>
    <property type="match status" value="1"/>
</dbReference>
<evidence type="ECO:0000256" key="5">
    <source>
        <dbReference type="ARBA" id="ARBA00022989"/>
    </source>
</evidence>
<sequence>MNIRTKIIASGLISLFSALLLGGIGLQGYATTGDALQDSETSITAMRNHMEADMMHDAIRADVLAALLVAPGDSQGAEQVHKDFDEHAQWMRKVIQANADAALPTEIATAIGELKPQVEAYIATAKGVIDNALAPEHNNSALRSTFDQAFSALEVRNEALSTQIENQAAQTRSNQDASLTTAGRVLSVSLLLACVVLGVLCWHLLKAVLGPLNRIIDSTRAIAQGDLQREFGAAGNDEIGQLQRVIEDMQGNLRQMIATIRGESDDLHGTSRTLGDTARDIVASADQQAESATSMAASMEQMMANITQISEHAHSARVISAESEQLASSGGQVILGVVEGMNRIAEVVSQSSGNITALDTSSEDIHSIIQVIKSIAEQTNLLALNAAIEAARAGEAGRGFAVVADEVRNLATRTTQSTQEISAMIERIQASAREAVANMQACVSRVDEGVNLARQAGVSINEIRDGAHHAAAMVEEISQTIGEQSKASDEMAQRVELIAEKSRANTHSMHDLRMTAERLSEAAESMQSSVQRFKI</sequence>
<keyword evidence="5" id="KW-1133">Transmembrane helix</keyword>
<keyword evidence="4" id="KW-0812">Transmembrane</keyword>
<evidence type="ECO:0000256" key="6">
    <source>
        <dbReference type="ARBA" id="ARBA00023136"/>
    </source>
</evidence>
<protein>
    <submittedName>
        <fullName evidence="12">Methyl-accepting chemotaxis protein</fullName>
    </submittedName>
</protein>
<accession>A0ABT5P0W7</accession>
<dbReference type="Pfam" id="PF00015">
    <property type="entry name" value="MCPsignal"/>
    <property type="match status" value="1"/>
</dbReference>
<comment type="similarity">
    <text evidence="8">Belongs to the methyl-accepting chemotaxis (MCP) protein family.</text>
</comment>
<evidence type="ECO:0000313" key="13">
    <source>
        <dbReference type="Proteomes" id="UP001148203"/>
    </source>
</evidence>
<dbReference type="Gene3D" id="1.10.287.950">
    <property type="entry name" value="Methyl-accepting chemotaxis protein"/>
    <property type="match status" value="1"/>
</dbReference>
<keyword evidence="3" id="KW-0488">Methylation</keyword>
<dbReference type="PANTHER" id="PTHR32089:SF119">
    <property type="entry name" value="METHYL-ACCEPTING CHEMOTAXIS PROTEIN CTPL"/>
    <property type="match status" value="1"/>
</dbReference>
<evidence type="ECO:0000256" key="4">
    <source>
        <dbReference type="ARBA" id="ARBA00022692"/>
    </source>
</evidence>
<evidence type="ECO:0000313" key="12">
    <source>
        <dbReference type="EMBL" id="MDD0994109.1"/>
    </source>
</evidence>
<evidence type="ECO:0000256" key="1">
    <source>
        <dbReference type="ARBA" id="ARBA00004651"/>
    </source>
</evidence>
<gene>
    <name evidence="12" type="ORF">M5G11_26670</name>
</gene>
<dbReference type="PRINTS" id="PR00260">
    <property type="entry name" value="CHEMTRNSDUCR"/>
</dbReference>
<keyword evidence="13" id="KW-1185">Reference proteome</keyword>
<keyword evidence="7 9" id="KW-0807">Transducer</keyword>
<evidence type="ECO:0000256" key="3">
    <source>
        <dbReference type="ARBA" id="ARBA00022481"/>
    </source>
</evidence>
<dbReference type="SMART" id="SM00283">
    <property type="entry name" value="MA"/>
    <property type="match status" value="1"/>
</dbReference>
<proteinExistence type="inferred from homology"/>
<dbReference type="InterPro" id="IPR003660">
    <property type="entry name" value="HAMP_dom"/>
</dbReference>
<dbReference type="InterPro" id="IPR004090">
    <property type="entry name" value="Chemotax_Me-accpt_rcpt"/>
</dbReference>